<dbReference type="EMBL" id="MU805972">
    <property type="protein sequence ID" value="KAJ3843617.1"/>
    <property type="molecule type" value="Genomic_DNA"/>
</dbReference>
<gene>
    <name evidence="1" type="ORF">F5878DRAFT_688897</name>
</gene>
<sequence>MATFSPLDANLDQLFHVLLQLMIHRGNIRLGMEVRRATLDEIKVLEYFVHVGWSEHHLDGVERCRRDWERNQAYENHLEIMRKRKQLKKNVGTLPGSNYVPFEFFQSTGAVWTGRYSGNWPLKVIIPSPVEQMEWNDPFADIKSINYTLLTEPLPDSYRKEGFTPTTRRNQYFSRRPVDSRMRKDFTVRFLYEESDYIRMGDEEWPVIIYHVVFRQDADFTLARLEYQSHLSSIQQKGREPDTTLYSFDWDRNLVESKVHHRFYQHWICREKNLWIVRERGSGKYVRGRRNAIEQEVFKLWMNR</sequence>
<accession>A0AA38UM10</accession>
<protein>
    <submittedName>
        <fullName evidence="1">Uncharacterized protein</fullName>
    </submittedName>
</protein>
<proteinExistence type="predicted"/>
<name>A0AA38UM10_9AGAR</name>
<keyword evidence="2" id="KW-1185">Reference proteome</keyword>
<organism evidence="1 2">
    <name type="scientific">Lentinula raphanica</name>
    <dbReference type="NCBI Taxonomy" id="153919"/>
    <lineage>
        <taxon>Eukaryota</taxon>
        <taxon>Fungi</taxon>
        <taxon>Dikarya</taxon>
        <taxon>Basidiomycota</taxon>
        <taxon>Agaricomycotina</taxon>
        <taxon>Agaricomycetes</taxon>
        <taxon>Agaricomycetidae</taxon>
        <taxon>Agaricales</taxon>
        <taxon>Marasmiineae</taxon>
        <taxon>Omphalotaceae</taxon>
        <taxon>Lentinula</taxon>
    </lineage>
</organism>
<reference evidence="1" key="1">
    <citation type="submission" date="2022-08" db="EMBL/GenBank/DDBJ databases">
        <authorList>
            <consortium name="DOE Joint Genome Institute"/>
            <person name="Min B."/>
            <person name="Riley R."/>
            <person name="Sierra-Patev S."/>
            <person name="Naranjo-Ortiz M."/>
            <person name="Looney B."/>
            <person name="Konkel Z."/>
            <person name="Slot J.C."/>
            <person name="Sakamoto Y."/>
            <person name="Steenwyk J.L."/>
            <person name="Rokas A."/>
            <person name="Carro J."/>
            <person name="Camarero S."/>
            <person name="Ferreira P."/>
            <person name="Molpeceres G."/>
            <person name="Ruiz-Duenas F.J."/>
            <person name="Serrano A."/>
            <person name="Henrissat B."/>
            <person name="Drula E."/>
            <person name="Hughes K.W."/>
            <person name="Mata J.L."/>
            <person name="Ishikawa N.K."/>
            <person name="Vargas-Isla R."/>
            <person name="Ushijima S."/>
            <person name="Smith C.A."/>
            <person name="Ahrendt S."/>
            <person name="Andreopoulos W."/>
            <person name="He G."/>
            <person name="Labutti K."/>
            <person name="Lipzen A."/>
            <person name="Ng V."/>
            <person name="Sandor L."/>
            <person name="Barry K."/>
            <person name="Martinez A.T."/>
            <person name="Xiao Y."/>
            <person name="Gibbons J.G."/>
            <person name="Terashima K."/>
            <person name="Hibbett D.S."/>
            <person name="Grigoriev I.V."/>
        </authorList>
    </citation>
    <scope>NUCLEOTIDE SEQUENCE</scope>
    <source>
        <strain evidence="1">TFB9207</strain>
    </source>
</reference>
<dbReference type="AlphaFoldDB" id="A0AA38UM10"/>
<comment type="caution">
    <text evidence="1">The sequence shown here is derived from an EMBL/GenBank/DDBJ whole genome shotgun (WGS) entry which is preliminary data.</text>
</comment>
<evidence type="ECO:0000313" key="2">
    <source>
        <dbReference type="Proteomes" id="UP001163846"/>
    </source>
</evidence>
<dbReference type="Proteomes" id="UP001163846">
    <property type="component" value="Unassembled WGS sequence"/>
</dbReference>
<evidence type="ECO:0000313" key="1">
    <source>
        <dbReference type="EMBL" id="KAJ3843617.1"/>
    </source>
</evidence>